<evidence type="ECO:0000313" key="3">
    <source>
        <dbReference type="EMBL" id="GAB1313522.1"/>
    </source>
</evidence>
<dbReference type="Proteomes" id="UP001628179">
    <property type="component" value="Unassembled WGS sequence"/>
</dbReference>
<dbReference type="EMBL" id="BAAFSV010000002">
    <property type="protein sequence ID" value="GAB1313522.1"/>
    <property type="molecule type" value="Genomic_DNA"/>
</dbReference>
<keyword evidence="4" id="KW-1185">Reference proteome</keyword>
<feature type="domain" description="DUF7924" evidence="2">
    <location>
        <begin position="308"/>
        <end position="453"/>
    </location>
</feature>
<organism evidence="3 4">
    <name type="scientific">Madurella fahalii</name>
    <dbReference type="NCBI Taxonomy" id="1157608"/>
    <lineage>
        <taxon>Eukaryota</taxon>
        <taxon>Fungi</taxon>
        <taxon>Dikarya</taxon>
        <taxon>Ascomycota</taxon>
        <taxon>Pezizomycotina</taxon>
        <taxon>Sordariomycetes</taxon>
        <taxon>Sordariomycetidae</taxon>
        <taxon>Sordariales</taxon>
        <taxon>Sordariales incertae sedis</taxon>
        <taxon>Madurella</taxon>
    </lineage>
</organism>
<accession>A0ABQ0G6Y5</accession>
<comment type="caution">
    <text evidence="3">The sequence shown here is derived from an EMBL/GenBank/DDBJ whole genome shotgun (WGS) entry which is preliminary data.</text>
</comment>
<sequence>MFVSSAYLYPTARCVNARTILRIPNQGLQHQPYAATNCDEHIPLESLTRTPLMATHGEGAGSKRHRADESLQEDTPCLSPKRVKSAGEHQGSLQYPPEFRDRLSKVRLTRSALKAHERRTSRQPSFPPPRPTTLAQRLVPTLSSELVQCVRDGGPDLSDLRGYPDPTTIGQTTGAMIPERSSRSRATKSTDPTSATSGTTKSKKSRTPYNGNFEQHMIDHGIFPTHKSREPDLGEITAAMAVPRRSLSPSKFSAGAFKIFKKNDARAKHEDDVLLDVVPIICGAMQDGELVARRTVFVNLKPLTDGTISPPNPDVYHGAHPEQLDLSIRDGLSAHIIPSATADKPLAPNFFLEVKGPDGSAAVATRQALYDGAIGARAMHSLQHYGKDTPVYDGNAHTISSTYHAGTLKLYAHHVTEPVTPEGPPEYHMTQVRAFAMTNDRETFVQGATAFRNARDLAKRYRDGLIQTANAIARQPNAQAPLEAEVTVTEVQRHADPTSEAFMDCVDDIGLQVVSVDEGPAVPHNARAEEEESS</sequence>
<proteinExistence type="predicted"/>
<dbReference type="Pfam" id="PF25545">
    <property type="entry name" value="DUF7924"/>
    <property type="match status" value="1"/>
</dbReference>
<evidence type="ECO:0000259" key="2">
    <source>
        <dbReference type="Pfam" id="PF25545"/>
    </source>
</evidence>
<gene>
    <name evidence="3" type="ORF">MFIFM68171_03732</name>
</gene>
<evidence type="ECO:0000313" key="4">
    <source>
        <dbReference type="Proteomes" id="UP001628179"/>
    </source>
</evidence>
<dbReference type="GeneID" id="98174476"/>
<dbReference type="InterPro" id="IPR057684">
    <property type="entry name" value="DUF7924"/>
</dbReference>
<feature type="region of interest" description="Disordered" evidence="1">
    <location>
        <begin position="54"/>
        <end position="95"/>
    </location>
</feature>
<protein>
    <submittedName>
        <fullName evidence="3">ASX productUBAD domain-containing protein</fullName>
    </submittedName>
</protein>
<feature type="region of interest" description="Disordered" evidence="1">
    <location>
        <begin position="113"/>
        <end position="134"/>
    </location>
</feature>
<evidence type="ECO:0000256" key="1">
    <source>
        <dbReference type="SAM" id="MobiDB-lite"/>
    </source>
</evidence>
<reference evidence="3 4" key="1">
    <citation type="submission" date="2024-09" db="EMBL/GenBank/DDBJ databases">
        <title>Itraconazole resistance in Madurella fahalii resulting from another homologue of gene encoding cytochrome P450 14-alpha sterol demethylase (CYP51).</title>
        <authorList>
            <person name="Yoshioka I."/>
            <person name="Fahal A.H."/>
            <person name="Kaneko S."/>
            <person name="Yaguchi T."/>
        </authorList>
    </citation>
    <scope>NUCLEOTIDE SEQUENCE [LARGE SCALE GENOMIC DNA]</scope>
    <source>
        <strain evidence="3 4">IFM 68171</strain>
    </source>
</reference>
<dbReference type="RefSeq" id="XP_070915254.1">
    <property type="nucleotide sequence ID" value="XM_071059153.1"/>
</dbReference>
<name>A0ABQ0G6Y5_9PEZI</name>
<feature type="region of interest" description="Disordered" evidence="1">
    <location>
        <begin position="153"/>
        <end position="209"/>
    </location>
</feature>